<feature type="transmembrane region" description="Helical" evidence="1">
    <location>
        <begin position="264"/>
        <end position="289"/>
    </location>
</feature>
<feature type="transmembrane region" description="Helical" evidence="1">
    <location>
        <begin position="75"/>
        <end position="93"/>
    </location>
</feature>
<dbReference type="Proteomes" id="UP000286678">
    <property type="component" value="Unassembled WGS sequence"/>
</dbReference>
<comment type="caution">
    <text evidence="2">The sequence shown here is derived from an EMBL/GenBank/DDBJ whole genome shotgun (WGS) entry which is preliminary data.</text>
</comment>
<feature type="transmembrane region" description="Helical" evidence="1">
    <location>
        <begin position="12"/>
        <end position="36"/>
    </location>
</feature>
<feature type="transmembrane region" description="Helical" evidence="1">
    <location>
        <begin position="42"/>
        <end position="63"/>
    </location>
</feature>
<dbReference type="AlphaFoldDB" id="A0A432XD92"/>
<evidence type="ECO:0000256" key="1">
    <source>
        <dbReference type="SAM" id="Phobius"/>
    </source>
</evidence>
<feature type="transmembrane region" description="Helical" evidence="1">
    <location>
        <begin position="352"/>
        <end position="374"/>
    </location>
</feature>
<evidence type="ECO:0000313" key="2">
    <source>
        <dbReference type="EMBL" id="RUO46622.1"/>
    </source>
</evidence>
<evidence type="ECO:0000313" key="3">
    <source>
        <dbReference type="Proteomes" id="UP000286678"/>
    </source>
</evidence>
<sequence length="383" mass="43586">MRPNANHLFYANVIYQLTLISAQGLLIAFIYLNYSIELLDEFFYILSYLLPVYTFFLLGVRQLRLSERLTKSNAHLVRFISLFCFTVLAFFLSEEKSQVFYMILFWKINDYCIDAVSLELQIDKNVIGLCIISIIRLLMFVAFLAFFNSGIIYFMISTAPWLVLYGLYTYFYTTQDGIIKIRLVSAIYLGFVASISSIVVAYPRIVIGSSENIEDGILSLVSFISYFYLIGQVIISAMLPVLLPRFDHTDGSILRKLKGKVKIISVLSCLLIIFLFLMIYSLALLNVFVFSKHEMLLILSLLICMPLIFLVNFIEAFSSIRNIEGLIVISTLVTAVASLLLSNCIADLWNGFGYALVIFLCFLLRLVISASSVYSSLNMQAKY</sequence>
<keyword evidence="1" id="KW-1133">Transmembrane helix</keyword>
<feature type="transmembrane region" description="Helical" evidence="1">
    <location>
        <begin position="125"/>
        <end position="145"/>
    </location>
</feature>
<keyword evidence="3" id="KW-1185">Reference proteome</keyword>
<reference evidence="3" key="1">
    <citation type="journal article" date="2018" name="Front. Microbiol.">
        <title>Genome-Based Analysis Reveals the Taxonomy and Diversity of the Family Idiomarinaceae.</title>
        <authorList>
            <person name="Liu Y."/>
            <person name="Lai Q."/>
            <person name="Shao Z."/>
        </authorList>
    </citation>
    <scope>NUCLEOTIDE SEQUENCE [LARGE SCALE GENOMIC DNA]</scope>
    <source>
        <strain evidence="3">SW15</strain>
    </source>
</reference>
<dbReference type="EMBL" id="PIPT01000008">
    <property type="protein sequence ID" value="RUO46622.1"/>
    <property type="molecule type" value="Genomic_DNA"/>
</dbReference>
<name>A0A432XD92_9GAMM</name>
<gene>
    <name evidence="2" type="ORF">CWE21_10725</name>
</gene>
<feature type="transmembrane region" description="Helical" evidence="1">
    <location>
        <begin position="183"/>
        <end position="205"/>
    </location>
</feature>
<feature type="transmembrane region" description="Helical" evidence="1">
    <location>
        <begin position="151"/>
        <end position="171"/>
    </location>
</feature>
<keyword evidence="1" id="KW-0812">Transmembrane</keyword>
<keyword evidence="1" id="KW-0472">Membrane</keyword>
<accession>A0A432XD92</accession>
<proteinExistence type="predicted"/>
<feature type="transmembrane region" description="Helical" evidence="1">
    <location>
        <begin position="326"/>
        <end position="346"/>
    </location>
</feature>
<organism evidence="2 3">
    <name type="scientific">Pseudidiomarina aquimaris</name>
    <dbReference type="NCBI Taxonomy" id="641841"/>
    <lineage>
        <taxon>Bacteria</taxon>
        <taxon>Pseudomonadati</taxon>
        <taxon>Pseudomonadota</taxon>
        <taxon>Gammaproteobacteria</taxon>
        <taxon>Alteromonadales</taxon>
        <taxon>Idiomarinaceae</taxon>
        <taxon>Pseudidiomarina</taxon>
    </lineage>
</organism>
<feature type="transmembrane region" description="Helical" evidence="1">
    <location>
        <begin position="217"/>
        <end position="243"/>
    </location>
</feature>
<protein>
    <submittedName>
        <fullName evidence="2">Uncharacterized protein</fullName>
    </submittedName>
</protein>
<feature type="transmembrane region" description="Helical" evidence="1">
    <location>
        <begin position="295"/>
        <end position="314"/>
    </location>
</feature>